<keyword evidence="3" id="KW-1185">Reference proteome</keyword>
<dbReference type="Proteomes" id="UP001442494">
    <property type="component" value="Unassembled WGS sequence"/>
</dbReference>
<gene>
    <name evidence="2" type="ORF">NDI37_00410</name>
</gene>
<proteinExistence type="predicted"/>
<dbReference type="EMBL" id="JAMPKK010000001">
    <property type="protein sequence ID" value="MEP0862943.1"/>
    <property type="molecule type" value="Genomic_DNA"/>
</dbReference>
<reference evidence="2 3" key="1">
    <citation type="submission" date="2022-04" db="EMBL/GenBank/DDBJ databases">
        <title>Positive selection, recombination, and allopatry shape intraspecific diversity of widespread and dominant cyanobacteria.</title>
        <authorList>
            <person name="Wei J."/>
            <person name="Shu W."/>
            <person name="Hu C."/>
        </authorList>
    </citation>
    <scope>NUCLEOTIDE SEQUENCE [LARGE SCALE GENOMIC DNA]</scope>
    <source>
        <strain evidence="2 3">GB2-A5</strain>
    </source>
</reference>
<evidence type="ECO:0000256" key="1">
    <source>
        <dbReference type="SAM" id="MobiDB-lite"/>
    </source>
</evidence>
<name>A0ABV0JHL9_9CYAN</name>
<sequence length="119" mass="12348">MKYFLKMPPDSVIGIYTDNTDTSKSGAPSKSLGTITGVMSKCRKLTGIATLLIGLQLFIPQIAAAKVNIIVATDSLSNSLSIDADAKNSLKSTVETGAEQPYDPGDNGGPSTTQGGGRR</sequence>
<evidence type="ECO:0000313" key="3">
    <source>
        <dbReference type="Proteomes" id="UP001442494"/>
    </source>
</evidence>
<feature type="region of interest" description="Disordered" evidence="1">
    <location>
        <begin position="91"/>
        <end position="119"/>
    </location>
</feature>
<protein>
    <submittedName>
        <fullName evidence="2">Uncharacterized protein</fullName>
    </submittedName>
</protein>
<accession>A0ABV0JHL9</accession>
<comment type="caution">
    <text evidence="2">The sequence shown here is derived from an EMBL/GenBank/DDBJ whole genome shotgun (WGS) entry which is preliminary data.</text>
</comment>
<organism evidence="2 3">
    <name type="scientific">Funiculus sociatus GB2-A5</name>
    <dbReference type="NCBI Taxonomy" id="2933946"/>
    <lineage>
        <taxon>Bacteria</taxon>
        <taxon>Bacillati</taxon>
        <taxon>Cyanobacteriota</taxon>
        <taxon>Cyanophyceae</taxon>
        <taxon>Coleofasciculales</taxon>
        <taxon>Coleofasciculaceae</taxon>
        <taxon>Funiculus</taxon>
    </lineage>
</organism>
<evidence type="ECO:0000313" key="2">
    <source>
        <dbReference type="EMBL" id="MEP0862943.1"/>
    </source>
</evidence>
<dbReference type="RefSeq" id="WP_190424273.1">
    <property type="nucleotide sequence ID" value="NZ_JAMPKK010000001.1"/>
</dbReference>